<evidence type="ECO:0000313" key="11">
    <source>
        <dbReference type="Proteomes" id="UP000198305"/>
    </source>
</evidence>
<evidence type="ECO:0000256" key="6">
    <source>
        <dbReference type="ARBA" id="ARBA00023204"/>
    </source>
</evidence>
<evidence type="ECO:0000256" key="1">
    <source>
        <dbReference type="ARBA" id="ARBA00001286"/>
    </source>
</evidence>
<dbReference type="HAMAP" id="MF_00772">
    <property type="entry name" value="OGT"/>
    <property type="match status" value="1"/>
</dbReference>
<dbReference type="InterPro" id="IPR036631">
    <property type="entry name" value="MGMT_N_sf"/>
</dbReference>
<evidence type="ECO:0000256" key="8">
    <source>
        <dbReference type="HAMAP-Rule" id="MF_00772"/>
    </source>
</evidence>
<evidence type="ECO:0000256" key="2">
    <source>
        <dbReference type="ARBA" id="ARBA00022490"/>
    </source>
</evidence>
<evidence type="ECO:0000259" key="9">
    <source>
        <dbReference type="Pfam" id="PF01035"/>
    </source>
</evidence>
<keyword evidence="11" id="KW-1185">Reference proteome</keyword>
<proteinExistence type="inferred from homology"/>
<dbReference type="FunFam" id="1.10.10.10:FF:000337">
    <property type="entry name" value="Methylated-DNA--protein-cysteine methyltransferase"/>
    <property type="match status" value="1"/>
</dbReference>
<dbReference type="InterPro" id="IPR014048">
    <property type="entry name" value="MethylDNA_cys_MeTrfase_DNA-bd"/>
</dbReference>
<dbReference type="InterPro" id="IPR001497">
    <property type="entry name" value="MethylDNA_cys_MeTrfase_AS"/>
</dbReference>
<sequence>MIQMDFLLERVATPLGQMLIVTDEQQRLRALDWQDHEDDMHVLFRRQYREHSIVLHETSTVSPATQAMLEYFDGNIPAIDQIAVATGGTDFQQAVWKALREIPHGHTISYGTLAQRIGRPAAVRAVGMANGANPVSIVIPCHRVIGANQSLTGYGGGLPRKQWLLAHESRMLTGSLI</sequence>
<dbReference type="InterPro" id="IPR036217">
    <property type="entry name" value="MethylDNA_cys_MeTrfase_DNAb"/>
</dbReference>
<organism evidence="10 11">
    <name type="scientific">Methylobacillus rhizosphaerae</name>
    <dbReference type="NCBI Taxonomy" id="551994"/>
    <lineage>
        <taxon>Bacteria</taxon>
        <taxon>Pseudomonadati</taxon>
        <taxon>Pseudomonadota</taxon>
        <taxon>Betaproteobacteria</taxon>
        <taxon>Nitrosomonadales</taxon>
        <taxon>Methylophilaceae</taxon>
        <taxon>Methylobacillus</taxon>
    </lineage>
</organism>
<keyword evidence="2 8" id="KW-0963">Cytoplasm</keyword>
<dbReference type="GO" id="GO:0006307">
    <property type="term" value="P:DNA alkylation repair"/>
    <property type="evidence" value="ECO:0007669"/>
    <property type="project" value="UniProtKB-UniRule"/>
</dbReference>
<dbReference type="PANTHER" id="PTHR10815:SF5">
    <property type="entry name" value="METHYLATED-DNA--PROTEIN-CYSTEINE METHYLTRANSFERASE"/>
    <property type="match status" value="1"/>
</dbReference>
<gene>
    <name evidence="10" type="ORF">SAMN05192560_1389</name>
</gene>
<dbReference type="GO" id="GO:0005737">
    <property type="term" value="C:cytoplasm"/>
    <property type="evidence" value="ECO:0007669"/>
    <property type="project" value="UniProtKB-SubCell"/>
</dbReference>
<evidence type="ECO:0000256" key="3">
    <source>
        <dbReference type="ARBA" id="ARBA00022603"/>
    </source>
</evidence>
<accession>A0A238ZMS1</accession>
<evidence type="ECO:0000256" key="5">
    <source>
        <dbReference type="ARBA" id="ARBA00022763"/>
    </source>
</evidence>
<keyword evidence="5 8" id="KW-0227">DNA damage</keyword>
<keyword evidence="6 8" id="KW-0234">DNA repair</keyword>
<dbReference type="EMBL" id="FZOA01000005">
    <property type="protein sequence ID" value="SNR84746.1"/>
    <property type="molecule type" value="Genomic_DNA"/>
</dbReference>
<dbReference type="InterPro" id="IPR036388">
    <property type="entry name" value="WH-like_DNA-bd_sf"/>
</dbReference>
<dbReference type="AlphaFoldDB" id="A0A238ZMS1"/>
<reference evidence="11" key="1">
    <citation type="submission" date="2017-06" db="EMBL/GenBank/DDBJ databases">
        <authorList>
            <person name="Varghese N."/>
            <person name="Submissions S."/>
        </authorList>
    </citation>
    <scope>NUCLEOTIDE SEQUENCE [LARGE SCALE GENOMIC DNA]</scope>
    <source>
        <strain evidence="11">Ca-68</strain>
    </source>
</reference>
<feature type="active site" description="Nucleophile; methyl group acceptor" evidence="8">
    <location>
        <position position="141"/>
    </location>
</feature>
<keyword evidence="4 8" id="KW-0808">Transferase</keyword>
<dbReference type="NCBIfam" id="TIGR00589">
    <property type="entry name" value="ogt"/>
    <property type="match status" value="1"/>
</dbReference>
<feature type="domain" description="Methylated-DNA-[protein]-cysteine S-methyltransferase DNA binding" evidence="9">
    <location>
        <begin position="90"/>
        <end position="169"/>
    </location>
</feature>
<dbReference type="CDD" id="cd06445">
    <property type="entry name" value="ATase"/>
    <property type="match status" value="1"/>
</dbReference>
<dbReference type="Proteomes" id="UP000198305">
    <property type="component" value="Unassembled WGS sequence"/>
</dbReference>
<dbReference type="InterPro" id="IPR023546">
    <property type="entry name" value="MGMT"/>
</dbReference>
<comment type="catalytic activity">
    <reaction evidence="1 8">
        <text>a 4-O-methyl-thymidine in DNA + L-cysteinyl-[protein] = a thymidine in DNA + S-methyl-L-cysteinyl-[protein]</text>
        <dbReference type="Rhea" id="RHEA:53428"/>
        <dbReference type="Rhea" id="RHEA-COMP:10131"/>
        <dbReference type="Rhea" id="RHEA-COMP:10132"/>
        <dbReference type="Rhea" id="RHEA-COMP:13555"/>
        <dbReference type="Rhea" id="RHEA-COMP:13556"/>
        <dbReference type="ChEBI" id="CHEBI:29950"/>
        <dbReference type="ChEBI" id="CHEBI:82612"/>
        <dbReference type="ChEBI" id="CHEBI:137386"/>
        <dbReference type="ChEBI" id="CHEBI:137387"/>
        <dbReference type="EC" id="2.1.1.63"/>
    </reaction>
</comment>
<comment type="function">
    <text evidence="8">Involved in the cellular defense against the biological effects of O6-methylguanine (O6-MeG) and O4-methylthymine (O4-MeT) in DNA. Repairs the methylated nucleobase in DNA by stoichiometrically transferring the methyl group to a cysteine residue in the enzyme. This is a suicide reaction: the enzyme is irreversibly inactivated.</text>
</comment>
<dbReference type="EC" id="2.1.1.63" evidence="8"/>
<comment type="subcellular location">
    <subcellularLocation>
        <location evidence="8">Cytoplasm</location>
    </subcellularLocation>
</comment>
<evidence type="ECO:0000256" key="7">
    <source>
        <dbReference type="ARBA" id="ARBA00049348"/>
    </source>
</evidence>
<dbReference type="GO" id="GO:0032259">
    <property type="term" value="P:methylation"/>
    <property type="evidence" value="ECO:0007669"/>
    <property type="project" value="UniProtKB-KW"/>
</dbReference>
<comment type="miscellaneous">
    <text evidence="8">This enzyme catalyzes only one turnover and therefore is not strictly catalytic. According to one definition, an enzyme is a biocatalyst that acts repeatedly and over many reaction cycles.</text>
</comment>
<dbReference type="PANTHER" id="PTHR10815">
    <property type="entry name" value="METHYLATED-DNA--PROTEIN-CYSTEINE METHYLTRANSFERASE"/>
    <property type="match status" value="1"/>
</dbReference>
<evidence type="ECO:0000313" key="10">
    <source>
        <dbReference type="EMBL" id="SNR84746.1"/>
    </source>
</evidence>
<evidence type="ECO:0000256" key="4">
    <source>
        <dbReference type="ARBA" id="ARBA00022679"/>
    </source>
</evidence>
<dbReference type="GO" id="GO:0003908">
    <property type="term" value="F:methylated-DNA-[protein]-cysteine S-methyltransferase activity"/>
    <property type="evidence" value="ECO:0007669"/>
    <property type="project" value="UniProtKB-UniRule"/>
</dbReference>
<keyword evidence="3 8" id="KW-0489">Methyltransferase</keyword>
<name>A0A238ZMS1_9PROT</name>
<dbReference type="SUPFAM" id="SSF53155">
    <property type="entry name" value="Methylated DNA-protein cysteine methyltransferase domain"/>
    <property type="match status" value="1"/>
</dbReference>
<dbReference type="Gene3D" id="3.30.160.70">
    <property type="entry name" value="Methylated DNA-protein cysteine methyltransferase domain"/>
    <property type="match status" value="1"/>
</dbReference>
<comment type="catalytic activity">
    <reaction evidence="7 8">
        <text>a 6-O-methyl-2'-deoxyguanosine in DNA + L-cysteinyl-[protein] = S-methyl-L-cysteinyl-[protein] + a 2'-deoxyguanosine in DNA</text>
        <dbReference type="Rhea" id="RHEA:24000"/>
        <dbReference type="Rhea" id="RHEA-COMP:10131"/>
        <dbReference type="Rhea" id="RHEA-COMP:10132"/>
        <dbReference type="Rhea" id="RHEA-COMP:11367"/>
        <dbReference type="Rhea" id="RHEA-COMP:11368"/>
        <dbReference type="ChEBI" id="CHEBI:29950"/>
        <dbReference type="ChEBI" id="CHEBI:82612"/>
        <dbReference type="ChEBI" id="CHEBI:85445"/>
        <dbReference type="ChEBI" id="CHEBI:85448"/>
        <dbReference type="EC" id="2.1.1.63"/>
    </reaction>
</comment>
<dbReference type="SUPFAM" id="SSF46767">
    <property type="entry name" value="Methylated DNA-protein cysteine methyltransferase, C-terminal domain"/>
    <property type="match status" value="1"/>
</dbReference>
<dbReference type="Gene3D" id="1.10.10.10">
    <property type="entry name" value="Winged helix-like DNA-binding domain superfamily/Winged helix DNA-binding domain"/>
    <property type="match status" value="1"/>
</dbReference>
<dbReference type="RefSeq" id="WP_218816218.1">
    <property type="nucleotide sequence ID" value="NZ_FZOA01000005.1"/>
</dbReference>
<dbReference type="Pfam" id="PF01035">
    <property type="entry name" value="DNA_binding_1"/>
    <property type="match status" value="1"/>
</dbReference>
<dbReference type="PROSITE" id="PS00374">
    <property type="entry name" value="MGMT"/>
    <property type="match status" value="1"/>
</dbReference>
<comment type="similarity">
    <text evidence="8">Belongs to the MGMT family.</text>
</comment>
<dbReference type="NCBIfam" id="NF007626">
    <property type="entry name" value="PRK10286.1"/>
    <property type="match status" value="1"/>
</dbReference>
<protein>
    <recommendedName>
        <fullName evidence="8">Methylated-DNA--protein-cysteine methyltransferase</fullName>
        <ecNumber evidence="8">2.1.1.63</ecNumber>
    </recommendedName>
    <alternativeName>
        <fullName evidence="8">6-O-methylguanine-DNA methyltransferase</fullName>
        <shortName evidence="8">MGMT</shortName>
    </alternativeName>
    <alternativeName>
        <fullName evidence="8">O-6-methylguanine-DNA-alkyltransferase</fullName>
    </alternativeName>
</protein>